<keyword evidence="5" id="KW-1185">Reference proteome</keyword>
<dbReference type="VEuPathDB" id="FungiDB:LCOR_07706.1"/>
<dbReference type="Pfam" id="PF12937">
    <property type="entry name" value="F-box-like"/>
    <property type="match status" value="1"/>
</dbReference>
<dbReference type="PROSITE" id="PS50181">
    <property type="entry name" value="FBOX"/>
    <property type="match status" value="1"/>
</dbReference>
<evidence type="ECO:0000313" key="4">
    <source>
        <dbReference type="EMBL" id="CDH56689.1"/>
    </source>
</evidence>
<dbReference type="InterPro" id="IPR000408">
    <property type="entry name" value="Reg_chr_condens"/>
</dbReference>
<evidence type="ECO:0000313" key="5">
    <source>
        <dbReference type="Proteomes" id="UP000027586"/>
    </source>
</evidence>
<gene>
    <name evidence="4" type="ORF">LCOR_07706.1</name>
</gene>
<evidence type="ECO:0000259" key="3">
    <source>
        <dbReference type="PROSITE" id="PS50181"/>
    </source>
</evidence>
<organism evidence="4 5">
    <name type="scientific">Lichtheimia corymbifera JMRC:FSU:9682</name>
    <dbReference type="NCBI Taxonomy" id="1263082"/>
    <lineage>
        <taxon>Eukaryota</taxon>
        <taxon>Fungi</taxon>
        <taxon>Fungi incertae sedis</taxon>
        <taxon>Mucoromycota</taxon>
        <taxon>Mucoromycotina</taxon>
        <taxon>Mucoromycetes</taxon>
        <taxon>Mucorales</taxon>
        <taxon>Lichtheimiaceae</taxon>
        <taxon>Lichtheimia</taxon>
    </lineage>
</organism>
<sequence length="461" mass="51333">MLITELPIDIVYNILSNLDATSLCCLNCSCKFFAQFANDELLWKHLVFRVYNLPVTSTFRSSGWKSLYSRLSDSRVYTWGENQDLRLGHPNPTVPIRVRGARFAPRHISEPKELESMRGKGIVDIHAGGWSFHALDRHGRVWMWGTMAADTGPTINIGAHRVRNPTQVALPDDVKIKSMSCGRSHAIALAKDGSVWHWGNIWVPQRIRINAPVLQVTANWGYSTILTTEGRVYVVPVPPNVRSEDEVLHHLTVSEEDMVDLQAIENDARASHKEIKPMQPGDRIVQVAGMEKSTLALTRFGRLFKLNTHNEAQFVLSPAAMTTELEAFGATEPEINDPNDKMHRFITAQFRNFAVYTLDGKVLLGHESDEPPQVLPQLQSDICKVSFGDYHCGALTNNGKLLTWGAYSAGALGHGSGQPWSNKETPETVNYFSDMFVFAIGFGGWHSGALAIPIESSESNQ</sequence>
<dbReference type="Pfam" id="PF00415">
    <property type="entry name" value="RCC1"/>
    <property type="match status" value="2"/>
</dbReference>
<dbReference type="PANTHER" id="PTHR22870:SF408">
    <property type="entry name" value="OS09G0560450 PROTEIN"/>
    <property type="match status" value="1"/>
</dbReference>
<dbReference type="PANTHER" id="PTHR22870">
    <property type="entry name" value="REGULATOR OF CHROMOSOME CONDENSATION"/>
    <property type="match status" value="1"/>
</dbReference>
<dbReference type="OrthoDB" id="61110at2759"/>
<name>A0A068S339_9FUNG</name>
<dbReference type="Gene3D" id="2.130.10.30">
    <property type="entry name" value="Regulator of chromosome condensation 1/beta-lactamase-inhibitor protein II"/>
    <property type="match status" value="2"/>
</dbReference>
<feature type="repeat" description="RCC1" evidence="2">
    <location>
        <begin position="139"/>
        <end position="192"/>
    </location>
</feature>
<dbReference type="InterPro" id="IPR001810">
    <property type="entry name" value="F-box_dom"/>
</dbReference>
<keyword evidence="1" id="KW-0677">Repeat</keyword>
<feature type="repeat" description="RCC1" evidence="2">
    <location>
        <begin position="74"/>
        <end position="138"/>
    </location>
</feature>
<reference evidence="4" key="1">
    <citation type="submission" date="2013-08" db="EMBL/GenBank/DDBJ databases">
        <title>Gene expansion shapes genome architecture in the human pathogen Lichtheimia corymbifera: an evolutionary genomics analysis in the ancient terrestrial Mucorales (Mucoromycotina).</title>
        <authorList>
            <person name="Schwartze V.U."/>
            <person name="Winter S."/>
            <person name="Shelest E."/>
            <person name="Marcet-Houben M."/>
            <person name="Horn F."/>
            <person name="Wehner S."/>
            <person name="Hoffmann K."/>
            <person name="Riege K."/>
            <person name="Sammeth M."/>
            <person name="Nowrousian M."/>
            <person name="Valiante V."/>
            <person name="Linde J."/>
            <person name="Jacobsen I.D."/>
            <person name="Marz M."/>
            <person name="Brakhage A.A."/>
            <person name="Gabaldon T."/>
            <person name="Bocker S."/>
            <person name="Voigt K."/>
        </authorList>
    </citation>
    <scope>NUCLEOTIDE SEQUENCE [LARGE SCALE GENOMIC DNA]</scope>
    <source>
        <strain evidence="4">FSU 9682</strain>
    </source>
</reference>
<dbReference type="Gene3D" id="1.20.1280.50">
    <property type="match status" value="1"/>
</dbReference>
<dbReference type="PRINTS" id="PR00633">
    <property type="entry name" value="RCCNDNSATION"/>
</dbReference>
<dbReference type="STRING" id="1263082.A0A068S339"/>
<dbReference type="Pfam" id="PF13540">
    <property type="entry name" value="RCC1_2"/>
    <property type="match status" value="1"/>
</dbReference>
<dbReference type="InterPro" id="IPR036047">
    <property type="entry name" value="F-box-like_dom_sf"/>
</dbReference>
<comment type="caution">
    <text evidence="4">The sequence shown here is derived from an EMBL/GenBank/DDBJ whole genome shotgun (WGS) entry which is preliminary data.</text>
</comment>
<dbReference type="SUPFAM" id="SSF50985">
    <property type="entry name" value="RCC1/BLIP-II"/>
    <property type="match status" value="1"/>
</dbReference>
<evidence type="ECO:0000256" key="1">
    <source>
        <dbReference type="ARBA" id="ARBA00022737"/>
    </source>
</evidence>
<dbReference type="InterPro" id="IPR009091">
    <property type="entry name" value="RCC1/BLIP-II"/>
</dbReference>
<accession>A0A068S339</accession>
<dbReference type="SUPFAM" id="SSF81383">
    <property type="entry name" value="F-box domain"/>
    <property type="match status" value="1"/>
</dbReference>
<dbReference type="AlphaFoldDB" id="A0A068S339"/>
<dbReference type="InterPro" id="IPR051210">
    <property type="entry name" value="Ub_ligase/GEF_domain"/>
</dbReference>
<dbReference type="Proteomes" id="UP000027586">
    <property type="component" value="Unassembled WGS sequence"/>
</dbReference>
<dbReference type="PROSITE" id="PS50012">
    <property type="entry name" value="RCC1_3"/>
    <property type="match status" value="3"/>
</dbReference>
<dbReference type="PROSITE" id="PS00626">
    <property type="entry name" value="RCC1_2"/>
    <property type="match status" value="1"/>
</dbReference>
<feature type="repeat" description="RCC1" evidence="2">
    <location>
        <begin position="399"/>
        <end position="453"/>
    </location>
</feature>
<proteinExistence type="predicted"/>
<dbReference type="EMBL" id="CBTN010000039">
    <property type="protein sequence ID" value="CDH56689.1"/>
    <property type="molecule type" value="Genomic_DNA"/>
</dbReference>
<protein>
    <submittedName>
        <fullName evidence="4">Rcc1 blip-ii</fullName>
    </submittedName>
</protein>
<evidence type="ECO:0000256" key="2">
    <source>
        <dbReference type="PROSITE-ProRule" id="PRU00235"/>
    </source>
</evidence>
<feature type="domain" description="F-box" evidence="3">
    <location>
        <begin position="1"/>
        <end position="46"/>
    </location>
</feature>